<keyword evidence="6" id="KW-1185">Reference proteome</keyword>
<dbReference type="InterPro" id="IPR002941">
    <property type="entry name" value="DNA_methylase_N4/N6"/>
</dbReference>
<gene>
    <name evidence="5" type="ORF">BN938_1744</name>
</gene>
<feature type="domain" description="DNA methylase N-4/N-6" evidence="4">
    <location>
        <begin position="65"/>
        <end position="247"/>
    </location>
</feature>
<dbReference type="InterPro" id="IPR029063">
    <property type="entry name" value="SAM-dependent_MTases_sf"/>
</dbReference>
<reference evidence="5 6" key="1">
    <citation type="journal article" date="2015" name="Genome Announc.">
        <title>Complete Genome Sequence of the Novel Leech Symbiont Mucinivorans hirudinis M3T.</title>
        <authorList>
            <person name="Nelson M.C."/>
            <person name="Bomar L."/>
            <person name="Graf J."/>
        </authorList>
    </citation>
    <scope>NUCLEOTIDE SEQUENCE [LARGE SCALE GENOMIC DNA]</scope>
    <source>
        <strain evidence="6">M3</strain>
    </source>
</reference>
<dbReference type="HOGENOM" id="CLU_024927_3_0_10"/>
<dbReference type="Proteomes" id="UP000027616">
    <property type="component" value="Chromosome I"/>
</dbReference>
<evidence type="ECO:0000256" key="2">
    <source>
        <dbReference type="ARBA" id="ARBA00022679"/>
    </source>
</evidence>
<evidence type="ECO:0000256" key="1">
    <source>
        <dbReference type="ARBA" id="ARBA00022603"/>
    </source>
</evidence>
<dbReference type="STRING" id="1433126.BN938_1744"/>
<keyword evidence="1 5" id="KW-0489">Methyltransferase</keyword>
<proteinExistence type="inferred from homology"/>
<dbReference type="OrthoDB" id="9800801at2"/>
<dbReference type="Pfam" id="PF01555">
    <property type="entry name" value="N6_N4_Mtase"/>
    <property type="match status" value="1"/>
</dbReference>
<dbReference type="GO" id="GO:0032259">
    <property type="term" value="P:methylation"/>
    <property type="evidence" value="ECO:0007669"/>
    <property type="project" value="UniProtKB-KW"/>
</dbReference>
<accession>A0A060RDI1</accession>
<dbReference type="InterPro" id="IPR001091">
    <property type="entry name" value="RM_Methyltransferase"/>
</dbReference>
<dbReference type="AlphaFoldDB" id="A0A060RDI1"/>
<dbReference type="EC" id="2.1.1.-" evidence="3"/>
<dbReference type="PRINTS" id="PR00508">
    <property type="entry name" value="S21N4MTFRASE"/>
</dbReference>
<dbReference type="Gene3D" id="3.40.50.150">
    <property type="entry name" value="Vaccinia Virus protein VP39"/>
    <property type="match status" value="1"/>
</dbReference>
<name>A0A060RDI1_9BACT</name>
<dbReference type="GO" id="GO:0008170">
    <property type="term" value="F:N-methyltransferase activity"/>
    <property type="evidence" value="ECO:0007669"/>
    <property type="project" value="InterPro"/>
</dbReference>
<evidence type="ECO:0000259" key="4">
    <source>
        <dbReference type="Pfam" id="PF01555"/>
    </source>
</evidence>
<dbReference type="eggNOG" id="COG0863">
    <property type="taxonomic scope" value="Bacteria"/>
</dbReference>
<organism evidence="5 6">
    <name type="scientific">Mucinivorans hirudinis</name>
    <dbReference type="NCBI Taxonomy" id="1433126"/>
    <lineage>
        <taxon>Bacteria</taxon>
        <taxon>Pseudomonadati</taxon>
        <taxon>Bacteroidota</taxon>
        <taxon>Bacteroidia</taxon>
        <taxon>Bacteroidales</taxon>
        <taxon>Rikenellaceae</taxon>
        <taxon>Mucinivorans</taxon>
    </lineage>
</organism>
<dbReference type="SUPFAM" id="SSF53335">
    <property type="entry name" value="S-adenosyl-L-methionine-dependent methyltransferases"/>
    <property type="match status" value="1"/>
</dbReference>
<sequence length="254" mass="28762">MVKPTIIDSNTTLYLGDCLEVMPQLADSGFNADLVLSDIPFGTTNCKWDSVIDTTQMWSCLDMITEPNTAILLFAQQPFTSTLGSSNLKNLRYNWVWEKTQGTGFLNAKRMPLKCHEDILVFYQKLPAYYPIKTYGHKRKVVAPEHQLKCRAGDIYRKHDNYGNYDSTERYPRSVLKFKTDKQTSALHPTQKPVALLEYLIGTYTKEGDTVIDFAMGSGSTGVACRNTGRKFIGIEIDSTIFKTAKERLSNENK</sequence>
<dbReference type="REBASE" id="88606">
    <property type="entry name" value="M.MhiM3ORF1744P"/>
</dbReference>
<protein>
    <recommendedName>
        <fullName evidence="3">Methyltransferase</fullName>
        <ecNumber evidence="3">2.1.1.-</ecNumber>
    </recommendedName>
</protein>
<keyword evidence="2 5" id="KW-0808">Transferase</keyword>
<dbReference type="PATRIC" id="fig|1433126.3.peg.1720"/>
<comment type="similarity">
    <text evidence="3">Belongs to the N(4)/N(6)-methyltransferase family.</text>
</comment>
<dbReference type="GO" id="GO:0003677">
    <property type="term" value="F:DNA binding"/>
    <property type="evidence" value="ECO:0007669"/>
    <property type="project" value="InterPro"/>
</dbReference>
<evidence type="ECO:0000313" key="6">
    <source>
        <dbReference type="Proteomes" id="UP000027616"/>
    </source>
</evidence>
<evidence type="ECO:0000256" key="3">
    <source>
        <dbReference type="RuleBase" id="RU362026"/>
    </source>
</evidence>
<dbReference type="KEGG" id="rbc:BN938_1744"/>
<dbReference type="EMBL" id="HG934468">
    <property type="protein sequence ID" value="CDN31824.1"/>
    <property type="molecule type" value="Genomic_DNA"/>
</dbReference>
<evidence type="ECO:0000313" key="5">
    <source>
        <dbReference type="EMBL" id="CDN31824.1"/>
    </source>
</evidence>